<dbReference type="InterPro" id="IPR008257">
    <property type="entry name" value="Pept_M19"/>
</dbReference>
<dbReference type="PANTHER" id="PTHR10443:SF12">
    <property type="entry name" value="DIPEPTIDASE"/>
    <property type="match status" value="1"/>
</dbReference>
<sequence length="364" mass="40751">MKKELLIIAVLLFSFDFRLSAQPDEARLRHEADSLHEVMFTVDTHIDTPICTNHPEGDYGVEKGQVTFPLMEKGGLDAALFAVYIEQGPRDEQSLQKAVDYVRNEFLLFKKHLDSNSNIAAQAFDSDDFLKYKAQGKRIVMFSIENGYAIGKDLSNLDMFYDMGVRAITLSHNYNNDICDASRDSVAEWNGLSPFGEQVVARMNELGMIIDLSHVATSTLFDVVEKSKAPVIASHSAVRKLRNHARNLWDDEIKAIARQGGLIQVAAEKYFLSATAPKKATVKTFVDHVDYVRDLVGIEHVGIGTDFDGGGGLVDLRNAGDMKNITVEMLRRGYTHDEIKMFWGGNFLRVLGQVEKISEELRGE</sequence>
<dbReference type="GO" id="GO:0006508">
    <property type="term" value="P:proteolysis"/>
    <property type="evidence" value="ECO:0007669"/>
    <property type="project" value="InterPro"/>
</dbReference>
<gene>
    <name evidence="1" type="ORF">IAC68_06785</name>
</gene>
<dbReference type="CDD" id="cd01301">
    <property type="entry name" value="rDP_like"/>
    <property type="match status" value="1"/>
</dbReference>
<reference evidence="1" key="2">
    <citation type="journal article" date="2021" name="PeerJ">
        <title>Extensive microbial diversity within the chicken gut microbiome revealed by metagenomics and culture.</title>
        <authorList>
            <person name="Gilroy R."/>
            <person name="Ravi A."/>
            <person name="Getino M."/>
            <person name="Pursley I."/>
            <person name="Horton D.L."/>
            <person name="Alikhan N.F."/>
            <person name="Baker D."/>
            <person name="Gharbi K."/>
            <person name="Hall N."/>
            <person name="Watson M."/>
            <person name="Adriaenssens E.M."/>
            <person name="Foster-Nyarko E."/>
            <person name="Jarju S."/>
            <person name="Secka A."/>
            <person name="Antonio M."/>
            <person name="Oren A."/>
            <person name="Chaudhuri R.R."/>
            <person name="La Ragione R."/>
            <person name="Hildebrand F."/>
            <person name="Pallen M.J."/>
        </authorList>
    </citation>
    <scope>NUCLEOTIDE SEQUENCE</scope>
    <source>
        <strain evidence="1">15467</strain>
    </source>
</reference>
<dbReference type="EMBL" id="JADINB010000143">
    <property type="protein sequence ID" value="MBO8429617.1"/>
    <property type="molecule type" value="Genomic_DNA"/>
</dbReference>
<dbReference type="GO" id="GO:0070573">
    <property type="term" value="F:metallodipeptidase activity"/>
    <property type="evidence" value="ECO:0007669"/>
    <property type="project" value="InterPro"/>
</dbReference>
<dbReference type="Gene3D" id="3.20.20.140">
    <property type="entry name" value="Metal-dependent hydrolases"/>
    <property type="match status" value="1"/>
</dbReference>
<evidence type="ECO:0000313" key="1">
    <source>
        <dbReference type="EMBL" id="MBO8429617.1"/>
    </source>
</evidence>
<protein>
    <submittedName>
        <fullName evidence="1">Dipeptidase</fullName>
    </submittedName>
</protein>
<name>A0A9D9DKI1_9BACT</name>
<comment type="caution">
    <text evidence="1">The sequence shown here is derived from an EMBL/GenBank/DDBJ whole genome shotgun (WGS) entry which is preliminary data.</text>
</comment>
<organism evidence="1 2">
    <name type="scientific">Candidatus Egerieousia excrementavium</name>
    <dbReference type="NCBI Taxonomy" id="2840778"/>
    <lineage>
        <taxon>Bacteria</taxon>
        <taxon>Pseudomonadati</taxon>
        <taxon>Bacteroidota</taxon>
        <taxon>Bacteroidia</taxon>
        <taxon>Bacteroidales</taxon>
        <taxon>Candidatus Egerieousia</taxon>
    </lineage>
</organism>
<dbReference type="InterPro" id="IPR032466">
    <property type="entry name" value="Metal_Hydrolase"/>
</dbReference>
<dbReference type="AlphaFoldDB" id="A0A9D9DKI1"/>
<proteinExistence type="predicted"/>
<dbReference type="SUPFAM" id="SSF51556">
    <property type="entry name" value="Metallo-dependent hydrolases"/>
    <property type="match status" value="1"/>
</dbReference>
<dbReference type="Pfam" id="PF01244">
    <property type="entry name" value="Peptidase_M19"/>
    <property type="match status" value="1"/>
</dbReference>
<evidence type="ECO:0000313" key="2">
    <source>
        <dbReference type="Proteomes" id="UP000823635"/>
    </source>
</evidence>
<dbReference type="PROSITE" id="PS51365">
    <property type="entry name" value="RENAL_DIPEPTIDASE_2"/>
    <property type="match status" value="1"/>
</dbReference>
<dbReference type="PANTHER" id="PTHR10443">
    <property type="entry name" value="MICROSOMAL DIPEPTIDASE"/>
    <property type="match status" value="1"/>
</dbReference>
<reference evidence="1" key="1">
    <citation type="submission" date="2020-10" db="EMBL/GenBank/DDBJ databases">
        <authorList>
            <person name="Gilroy R."/>
        </authorList>
    </citation>
    <scope>NUCLEOTIDE SEQUENCE</scope>
    <source>
        <strain evidence="1">15467</strain>
    </source>
</reference>
<accession>A0A9D9DKI1</accession>
<dbReference type="Proteomes" id="UP000823635">
    <property type="component" value="Unassembled WGS sequence"/>
</dbReference>